<dbReference type="PANTHER" id="PTHR11319">
    <property type="entry name" value="G PROTEIN-COUPLED RECEPTOR-RELATED"/>
    <property type="match status" value="1"/>
</dbReference>
<reference evidence="2 3" key="1">
    <citation type="submission" date="2014-06" db="EMBL/GenBank/DDBJ databases">
        <authorList>
            <person name="Swart Estienne"/>
        </authorList>
    </citation>
    <scope>NUCLEOTIDE SEQUENCE [LARGE SCALE GENOMIC DNA]</scope>
    <source>
        <strain evidence="2 3">130c</strain>
    </source>
</reference>
<accession>A0A078B671</accession>
<dbReference type="EMBL" id="CCKQ01017832">
    <property type="protein sequence ID" value="CDW89726.1"/>
    <property type="molecule type" value="Genomic_DNA"/>
</dbReference>
<evidence type="ECO:0008006" key="4">
    <source>
        <dbReference type="Google" id="ProtNLM"/>
    </source>
</evidence>
<keyword evidence="1" id="KW-0812">Transmembrane</keyword>
<gene>
    <name evidence="2" type="primary">Contig17586.g18706</name>
    <name evidence="2" type="ORF">STYLEM_18863</name>
</gene>
<keyword evidence="1" id="KW-0472">Membrane</keyword>
<dbReference type="InParanoid" id="A0A078B671"/>
<name>A0A078B671_STYLE</name>
<keyword evidence="1" id="KW-1133">Transmembrane helix</keyword>
<dbReference type="AlphaFoldDB" id="A0A078B671"/>
<feature type="transmembrane region" description="Helical" evidence="1">
    <location>
        <begin position="125"/>
        <end position="148"/>
    </location>
</feature>
<feature type="transmembrane region" description="Helical" evidence="1">
    <location>
        <begin position="67"/>
        <end position="87"/>
    </location>
</feature>
<proteinExistence type="predicted"/>
<evidence type="ECO:0000313" key="3">
    <source>
        <dbReference type="Proteomes" id="UP000039865"/>
    </source>
</evidence>
<organism evidence="2 3">
    <name type="scientific">Stylonychia lemnae</name>
    <name type="common">Ciliate</name>
    <dbReference type="NCBI Taxonomy" id="5949"/>
    <lineage>
        <taxon>Eukaryota</taxon>
        <taxon>Sar</taxon>
        <taxon>Alveolata</taxon>
        <taxon>Ciliophora</taxon>
        <taxon>Intramacronucleata</taxon>
        <taxon>Spirotrichea</taxon>
        <taxon>Stichotrichia</taxon>
        <taxon>Sporadotrichida</taxon>
        <taxon>Oxytrichidae</taxon>
        <taxon>Stylonychinae</taxon>
        <taxon>Stylonychia</taxon>
    </lineage>
</organism>
<feature type="transmembrane region" description="Helical" evidence="1">
    <location>
        <begin position="93"/>
        <end position="113"/>
    </location>
</feature>
<feature type="transmembrane region" description="Helical" evidence="1">
    <location>
        <begin position="14"/>
        <end position="41"/>
    </location>
</feature>
<sequence>MCLTHSKCYKGQHLFWALAVALPAMIVWGLGIPFFGLALLLRSKKKLDQIITRQKLGFLFRGYKRKYYYWEIVIMYRKIFLIFIQVFLLQYGIITQAMIVLILLIGFMALNLTLRPFQTISLNDLETLSVITSLTTIYCGIFFIVSINNIDGSQETSQDSFQFTSNAAFFTFWLYKMIREIKNLLIKKFGKLYTMICLCGNQQQYQMILENAIIVEDNDIMREQFSETLKQIDQLCDNGVLVLNKKSLEKLQLYLSISKILDAAGIMPKVQYDPNKYKRFVRIKSRANKKLIEQGKRFSKEKEIDDDLEVDINFSDQQLDMSYDQFLSNNHEFLSNFEKSANQSKFQTDLSDYNYLKKLGEFNPIKTEIDFMSEKYRKSSLTPNLQQRKVKLHAAKAELQSNEIPISNLNQELKISFDDNLSNLIYNPNMPQTFNHSVRMQSYENLENLLEQEINDNELKQIGVTIDQENEKQYLSLFKKTSEKQSVQILNNMTTITSSRFHKNKITHKKKRIRDQSANALKLVQIERTNEEKNDEVDKDNILLDNKFQSNLKKENFLIQNFEEEKNVSLEWETVGTISIDQLISKDTLITNNDFS</sequence>
<evidence type="ECO:0000256" key="1">
    <source>
        <dbReference type="SAM" id="Phobius"/>
    </source>
</evidence>
<evidence type="ECO:0000313" key="2">
    <source>
        <dbReference type="EMBL" id="CDW89726.1"/>
    </source>
</evidence>
<protein>
    <recommendedName>
        <fullName evidence="4">Transmembrane protein</fullName>
    </recommendedName>
</protein>
<dbReference type="OrthoDB" id="77931at2759"/>
<dbReference type="PANTHER" id="PTHR11319:SF35">
    <property type="entry name" value="OUTER MEMBRANE PROTEIN PMPC-RELATED"/>
    <property type="match status" value="1"/>
</dbReference>
<keyword evidence="3" id="KW-1185">Reference proteome</keyword>
<dbReference type="Proteomes" id="UP000039865">
    <property type="component" value="Unassembled WGS sequence"/>
</dbReference>